<feature type="domain" description="M23ase beta-sheet core" evidence="1">
    <location>
        <begin position="138"/>
        <end position="236"/>
    </location>
</feature>
<evidence type="ECO:0000259" key="1">
    <source>
        <dbReference type="Pfam" id="PF01551"/>
    </source>
</evidence>
<accession>A0A7G8PU94</accession>
<gene>
    <name evidence="2" type="ORF">ALE3EI_1348</name>
</gene>
<dbReference type="Proteomes" id="UP000515514">
    <property type="component" value="Chromosome"/>
</dbReference>
<name>A0A7G8PU94_9FLAO</name>
<dbReference type="EMBL" id="CP052909">
    <property type="protein sequence ID" value="QNJ97910.1"/>
    <property type="molecule type" value="Genomic_DNA"/>
</dbReference>
<dbReference type="PANTHER" id="PTHR21666:SF270">
    <property type="entry name" value="MUREIN HYDROLASE ACTIVATOR ENVC"/>
    <property type="match status" value="1"/>
</dbReference>
<dbReference type="AlphaFoldDB" id="A0A7G8PU94"/>
<dbReference type="SUPFAM" id="SSF51261">
    <property type="entry name" value="Duplicated hybrid motif"/>
    <property type="match status" value="1"/>
</dbReference>
<protein>
    <recommendedName>
        <fullName evidence="1">M23ase beta-sheet core domain-containing protein</fullName>
    </recommendedName>
</protein>
<dbReference type="Gene3D" id="2.70.70.10">
    <property type="entry name" value="Glucose Permease (Domain IIA)"/>
    <property type="match status" value="1"/>
</dbReference>
<proteinExistence type="predicted"/>
<dbReference type="CDD" id="cd12797">
    <property type="entry name" value="M23_peptidase"/>
    <property type="match status" value="1"/>
</dbReference>
<organism evidence="2 3">
    <name type="scientific">Constantimarinum furrinae</name>
    <dbReference type="NCBI Taxonomy" id="2562285"/>
    <lineage>
        <taxon>Bacteria</taxon>
        <taxon>Pseudomonadati</taxon>
        <taxon>Bacteroidota</taxon>
        <taxon>Flavobacteriia</taxon>
        <taxon>Flavobacteriales</taxon>
        <taxon>Flavobacteriaceae</taxon>
        <taxon>Altibacter/Constantimarinum group</taxon>
        <taxon>Constantimarinum</taxon>
    </lineage>
</organism>
<dbReference type="GO" id="GO:0004222">
    <property type="term" value="F:metalloendopeptidase activity"/>
    <property type="evidence" value="ECO:0007669"/>
    <property type="project" value="TreeGrafter"/>
</dbReference>
<sequence>MKSALILFFCFISTLLYADPDIKFYYEYGPTGYTMYADNFEVCPVTVEIDFMLLNLELVDGRSKFHVVPPRTTKHKLVDLRTINPVYDYSFQYTTKTYFGDPGHSKFDAVFQYYLPFKQGGSYRVKQGYFGSFSHNNSYAIDFEMPEGTEIYSARSGIVVDVVQDNDRSCSSSECAIYNNYVLIYHPDGTFAEYANIKKNGARVSKGDIVNRGQLLAYSGNVGWTTGPQLHFEVFLMQRNKRQSFKTNFLYGDGSDYSLLVENQRYSRFY</sequence>
<evidence type="ECO:0000313" key="3">
    <source>
        <dbReference type="Proteomes" id="UP000515514"/>
    </source>
</evidence>
<dbReference type="InterPro" id="IPR016047">
    <property type="entry name" value="M23ase_b-sheet_dom"/>
</dbReference>
<dbReference type="InterPro" id="IPR050570">
    <property type="entry name" value="Cell_wall_metabolism_enzyme"/>
</dbReference>
<reference evidence="2 3" key="1">
    <citation type="submission" date="2020-04" db="EMBL/GenBank/DDBJ databases">
        <title>Genome sequence of Altibacter aquimarinus strain ALE3EI.</title>
        <authorList>
            <person name="Oh H.-M."/>
            <person name="Jang D."/>
        </authorList>
    </citation>
    <scope>NUCLEOTIDE SEQUENCE [LARGE SCALE GENOMIC DNA]</scope>
    <source>
        <strain evidence="2 3">ALE3EI</strain>
    </source>
</reference>
<dbReference type="RefSeq" id="WP_186992211.1">
    <property type="nucleotide sequence ID" value="NZ_CP052909.1"/>
</dbReference>
<dbReference type="PANTHER" id="PTHR21666">
    <property type="entry name" value="PEPTIDASE-RELATED"/>
    <property type="match status" value="1"/>
</dbReference>
<evidence type="ECO:0000313" key="2">
    <source>
        <dbReference type="EMBL" id="QNJ97910.1"/>
    </source>
</evidence>
<keyword evidence="3" id="KW-1185">Reference proteome</keyword>
<dbReference type="InterPro" id="IPR011055">
    <property type="entry name" value="Dup_hybrid_motif"/>
</dbReference>
<dbReference type="KEGG" id="alti:ALE3EI_1348"/>
<dbReference type="Pfam" id="PF01551">
    <property type="entry name" value="Peptidase_M23"/>
    <property type="match status" value="1"/>
</dbReference>